<dbReference type="InterPro" id="IPR039418">
    <property type="entry name" value="LexA-like"/>
</dbReference>
<dbReference type="PROSITE" id="PS50943">
    <property type="entry name" value="HTH_CROC1"/>
    <property type="match status" value="1"/>
</dbReference>
<dbReference type="SUPFAM" id="SSF47413">
    <property type="entry name" value="lambda repressor-like DNA-binding domains"/>
    <property type="match status" value="1"/>
</dbReference>
<dbReference type="SMART" id="SM00530">
    <property type="entry name" value="HTH_XRE"/>
    <property type="match status" value="1"/>
</dbReference>
<evidence type="ECO:0000256" key="1">
    <source>
        <dbReference type="ARBA" id="ARBA00023015"/>
    </source>
</evidence>
<sequence length="295" mass="33001">MAPDVYFFGPNPQIIRKNLSGRPSVDDVPERSHAGDITLRNFLGQPAVLRDVISEVLPCRKRRITKCNMDETPADRLRIARAARKYRTAKQFSDTHGIPQSTYSTHETGTRGLSRNAALKYATLLDISVEWLLTGKGAGPEGSGDEPENTVYVSSVPVVGAVQAGNWVEAVQWESDEWYEIAIPPDGRFPNQRRYGLEVRGPSMNELYPDGSVVICIKLIDLGREPRHGERVVVERRRYDGCIEATVKEFRVQDEKVWLWPRSTHPAFQQPVPLACDGDEEVAITGVVVGSYRAE</sequence>
<keyword evidence="2" id="KW-0238">DNA-binding</keyword>
<dbReference type="CDD" id="cd06529">
    <property type="entry name" value="S24_LexA-like"/>
    <property type="match status" value="1"/>
</dbReference>
<evidence type="ECO:0000256" key="3">
    <source>
        <dbReference type="ARBA" id="ARBA00023163"/>
    </source>
</evidence>
<dbReference type="PANTHER" id="PTHR40661">
    <property type="match status" value="1"/>
</dbReference>
<dbReference type="InterPro" id="IPR036286">
    <property type="entry name" value="LexA/Signal_pep-like_sf"/>
</dbReference>
<keyword evidence="7" id="KW-1185">Reference proteome</keyword>
<proteinExistence type="predicted"/>
<keyword evidence="3" id="KW-0804">Transcription</keyword>
<gene>
    <name evidence="6" type="ORF">ACFPMG_24550</name>
</gene>
<dbReference type="Gene3D" id="1.10.260.40">
    <property type="entry name" value="lambda repressor-like DNA-binding domains"/>
    <property type="match status" value="1"/>
</dbReference>
<evidence type="ECO:0000259" key="5">
    <source>
        <dbReference type="PROSITE" id="PS50943"/>
    </source>
</evidence>
<dbReference type="InterPro" id="IPR010982">
    <property type="entry name" value="Lambda_DNA-bd_dom_sf"/>
</dbReference>
<name>A0ABW0GBD2_9PROT</name>
<evidence type="ECO:0000256" key="4">
    <source>
        <dbReference type="SAM" id="MobiDB-lite"/>
    </source>
</evidence>
<organism evidence="6 7">
    <name type="scientific">Azospirillum himalayense</name>
    <dbReference type="NCBI Taxonomy" id="654847"/>
    <lineage>
        <taxon>Bacteria</taxon>
        <taxon>Pseudomonadati</taxon>
        <taxon>Pseudomonadota</taxon>
        <taxon>Alphaproteobacteria</taxon>
        <taxon>Rhodospirillales</taxon>
        <taxon>Azospirillaceae</taxon>
        <taxon>Azospirillum</taxon>
    </lineage>
</organism>
<dbReference type="CDD" id="cd00093">
    <property type="entry name" value="HTH_XRE"/>
    <property type="match status" value="1"/>
</dbReference>
<protein>
    <submittedName>
        <fullName evidence="6">LexA family protein</fullName>
    </submittedName>
</protein>
<dbReference type="InterPro" id="IPR015927">
    <property type="entry name" value="Peptidase_S24_S26A/B/C"/>
</dbReference>
<accession>A0ABW0GBD2</accession>
<feature type="domain" description="HTH cro/C1-type" evidence="5">
    <location>
        <begin position="77"/>
        <end position="132"/>
    </location>
</feature>
<evidence type="ECO:0000313" key="6">
    <source>
        <dbReference type="EMBL" id="MFC5358162.1"/>
    </source>
</evidence>
<dbReference type="InterPro" id="IPR001387">
    <property type="entry name" value="Cro/C1-type_HTH"/>
</dbReference>
<dbReference type="RefSeq" id="WP_376997865.1">
    <property type="nucleotide sequence ID" value="NZ_JBHSLC010000081.1"/>
</dbReference>
<dbReference type="SUPFAM" id="SSF51306">
    <property type="entry name" value="LexA/Signal peptidase"/>
    <property type="match status" value="1"/>
</dbReference>
<evidence type="ECO:0000313" key="7">
    <source>
        <dbReference type="Proteomes" id="UP001596166"/>
    </source>
</evidence>
<reference evidence="7" key="1">
    <citation type="journal article" date="2019" name="Int. J. Syst. Evol. Microbiol.">
        <title>The Global Catalogue of Microorganisms (GCM) 10K type strain sequencing project: providing services to taxonomists for standard genome sequencing and annotation.</title>
        <authorList>
            <consortium name="The Broad Institute Genomics Platform"/>
            <consortium name="The Broad Institute Genome Sequencing Center for Infectious Disease"/>
            <person name="Wu L."/>
            <person name="Ma J."/>
        </authorList>
    </citation>
    <scope>NUCLEOTIDE SEQUENCE [LARGE SCALE GENOMIC DNA]</scope>
    <source>
        <strain evidence="7">CCUG 58760</strain>
    </source>
</reference>
<comment type="caution">
    <text evidence="6">The sequence shown here is derived from an EMBL/GenBank/DDBJ whole genome shotgun (WGS) entry which is preliminary data.</text>
</comment>
<evidence type="ECO:0000256" key="2">
    <source>
        <dbReference type="ARBA" id="ARBA00023125"/>
    </source>
</evidence>
<dbReference type="EMBL" id="JBHSLC010000081">
    <property type="protein sequence ID" value="MFC5358162.1"/>
    <property type="molecule type" value="Genomic_DNA"/>
</dbReference>
<dbReference type="Gene3D" id="2.10.109.10">
    <property type="entry name" value="Umud Fragment, subunit A"/>
    <property type="match status" value="1"/>
</dbReference>
<dbReference type="Proteomes" id="UP001596166">
    <property type="component" value="Unassembled WGS sequence"/>
</dbReference>
<dbReference type="Pfam" id="PF00717">
    <property type="entry name" value="Peptidase_S24"/>
    <property type="match status" value="1"/>
</dbReference>
<keyword evidence="1" id="KW-0805">Transcription regulation</keyword>
<dbReference type="PANTHER" id="PTHR40661:SF3">
    <property type="entry name" value="FELS-1 PROPHAGE TRANSCRIPTIONAL REGULATOR"/>
    <property type="match status" value="1"/>
</dbReference>
<feature type="region of interest" description="Disordered" evidence="4">
    <location>
        <begin position="90"/>
        <end position="109"/>
    </location>
</feature>